<proteinExistence type="predicted"/>
<evidence type="ECO:0000256" key="3">
    <source>
        <dbReference type="ARBA" id="ARBA00023125"/>
    </source>
</evidence>
<evidence type="ECO:0000259" key="7">
    <source>
        <dbReference type="PROSITE" id="PS50110"/>
    </source>
</evidence>
<dbReference type="SMART" id="SM00342">
    <property type="entry name" value="HTH_ARAC"/>
    <property type="match status" value="1"/>
</dbReference>
<dbReference type="PROSITE" id="PS50110">
    <property type="entry name" value="RESPONSE_REGULATORY"/>
    <property type="match status" value="1"/>
</dbReference>
<dbReference type="InterPro" id="IPR009057">
    <property type="entry name" value="Homeodomain-like_sf"/>
</dbReference>
<keyword evidence="4" id="KW-0804">Transcription</keyword>
<dbReference type="RefSeq" id="WP_377774154.1">
    <property type="nucleotide sequence ID" value="NZ_JBHUOQ010000004.1"/>
</dbReference>
<dbReference type="Pfam" id="PF12833">
    <property type="entry name" value="HTH_18"/>
    <property type="match status" value="1"/>
</dbReference>
<evidence type="ECO:0000313" key="8">
    <source>
        <dbReference type="EMBL" id="MFD2830787.1"/>
    </source>
</evidence>
<name>A0ABW5WWC4_9STAP</name>
<feature type="modified residue" description="4-aspartylphosphate" evidence="5">
    <location>
        <position position="53"/>
    </location>
</feature>
<dbReference type="Gene3D" id="3.40.50.2300">
    <property type="match status" value="1"/>
</dbReference>
<dbReference type="PANTHER" id="PTHR43280">
    <property type="entry name" value="ARAC-FAMILY TRANSCRIPTIONAL REGULATOR"/>
    <property type="match status" value="1"/>
</dbReference>
<evidence type="ECO:0000256" key="2">
    <source>
        <dbReference type="ARBA" id="ARBA00023015"/>
    </source>
</evidence>
<keyword evidence="3" id="KW-0238">DNA-binding</keyword>
<protein>
    <submittedName>
        <fullName evidence="8">Response regulator</fullName>
    </submittedName>
</protein>
<keyword evidence="9" id="KW-1185">Reference proteome</keyword>
<evidence type="ECO:0000256" key="1">
    <source>
        <dbReference type="ARBA" id="ARBA00022553"/>
    </source>
</evidence>
<dbReference type="InterPro" id="IPR011006">
    <property type="entry name" value="CheY-like_superfamily"/>
</dbReference>
<evidence type="ECO:0000259" key="6">
    <source>
        <dbReference type="PROSITE" id="PS01124"/>
    </source>
</evidence>
<accession>A0ABW5WWC4</accession>
<sequence>MNILLIDDEQLELDQLEYLLEPYLKNHQIFQANDVTEALNVLENHKIHLALVDIHLPGTSGLELAKQLKKSGNTKVIIVTAFQSFDYAQQALRIKVDNYITKPIVEAELIEVVMPYLKDVPYSPIILQVIDIIQERYHTKLTLNKIADEIHVNHAHLSRKFNDEVGISFPDYLNDYRIEAAKKLLRGNSSIAIIAEECGFSGQHYFSVLFKKKVGKTPSEFKKESQNQ</sequence>
<evidence type="ECO:0000256" key="4">
    <source>
        <dbReference type="ARBA" id="ARBA00023163"/>
    </source>
</evidence>
<dbReference type="SMART" id="SM00448">
    <property type="entry name" value="REC"/>
    <property type="match status" value="1"/>
</dbReference>
<reference evidence="9" key="1">
    <citation type="journal article" date="2019" name="Int. J. Syst. Evol. Microbiol.">
        <title>The Global Catalogue of Microorganisms (GCM) 10K type strain sequencing project: providing services to taxonomists for standard genome sequencing and annotation.</title>
        <authorList>
            <consortium name="The Broad Institute Genomics Platform"/>
            <consortium name="The Broad Institute Genome Sequencing Center for Infectious Disease"/>
            <person name="Wu L."/>
            <person name="Ma J."/>
        </authorList>
    </citation>
    <scope>NUCLEOTIDE SEQUENCE [LARGE SCALE GENOMIC DNA]</scope>
    <source>
        <strain evidence="9">KCTC 33575</strain>
    </source>
</reference>
<dbReference type="InterPro" id="IPR018060">
    <property type="entry name" value="HTH_AraC"/>
</dbReference>
<dbReference type="Proteomes" id="UP001597519">
    <property type="component" value="Unassembled WGS sequence"/>
</dbReference>
<evidence type="ECO:0000313" key="9">
    <source>
        <dbReference type="Proteomes" id="UP001597519"/>
    </source>
</evidence>
<dbReference type="CDD" id="cd17536">
    <property type="entry name" value="REC_YesN-like"/>
    <property type="match status" value="1"/>
</dbReference>
<dbReference type="InterPro" id="IPR020449">
    <property type="entry name" value="Tscrpt_reg_AraC-type_HTH"/>
</dbReference>
<comment type="caution">
    <text evidence="8">The sequence shown here is derived from an EMBL/GenBank/DDBJ whole genome shotgun (WGS) entry which is preliminary data.</text>
</comment>
<dbReference type="Gene3D" id="1.10.10.60">
    <property type="entry name" value="Homeodomain-like"/>
    <property type="match status" value="2"/>
</dbReference>
<dbReference type="InterPro" id="IPR018062">
    <property type="entry name" value="HTH_AraC-typ_CS"/>
</dbReference>
<dbReference type="InterPro" id="IPR001789">
    <property type="entry name" value="Sig_transdc_resp-reg_receiver"/>
</dbReference>
<keyword evidence="2" id="KW-0805">Transcription regulation</keyword>
<dbReference type="SUPFAM" id="SSF46689">
    <property type="entry name" value="Homeodomain-like"/>
    <property type="match status" value="2"/>
</dbReference>
<dbReference type="Pfam" id="PF00072">
    <property type="entry name" value="Response_reg"/>
    <property type="match status" value="1"/>
</dbReference>
<dbReference type="SUPFAM" id="SSF52172">
    <property type="entry name" value="CheY-like"/>
    <property type="match status" value="1"/>
</dbReference>
<keyword evidence="1 5" id="KW-0597">Phosphoprotein</keyword>
<feature type="domain" description="Response regulatory" evidence="7">
    <location>
        <begin position="2"/>
        <end position="117"/>
    </location>
</feature>
<feature type="domain" description="HTH araC/xylS-type" evidence="6">
    <location>
        <begin position="127"/>
        <end position="224"/>
    </location>
</feature>
<gene>
    <name evidence="8" type="ORF">ACFSX4_09980</name>
</gene>
<dbReference type="EMBL" id="JBHUOQ010000004">
    <property type="protein sequence ID" value="MFD2830787.1"/>
    <property type="molecule type" value="Genomic_DNA"/>
</dbReference>
<organism evidence="8 9">
    <name type="scientific">Corticicoccus populi</name>
    <dbReference type="NCBI Taxonomy" id="1812821"/>
    <lineage>
        <taxon>Bacteria</taxon>
        <taxon>Bacillati</taxon>
        <taxon>Bacillota</taxon>
        <taxon>Bacilli</taxon>
        <taxon>Bacillales</taxon>
        <taxon>Staphylococcaceae</taxon>
        <taxon>Corticicoccus</taxon>
    </lineage>
</organism>
<dbReference type="PANTHER" id="PTHR43280:SF2">
    <property type="entry name" value="HTH-TYPE TRANSCRIPTIONAL REGULATOR EXSA"/>
    <property type="match status" value="1"/>
</dbReference>
<evidence type="ECO:0000256" key="5">
    <source>
        <dbReference type="PROSITE-ProRule" id="PRU00169"/>
    </source>
</evidence>
<dbReference type="PROSITE" id="PS01124">
    <property type="entry name" value="HTH_ARAC_FAMILY_2"/>
    <property type="match status" value="1"/>
</dbReference>
<dbReference type="PROSITE" id="PS00041">
    <property type="entry name" value="HTH_ARAC_FAMILY_1"/>
    <property type="match status" value="1"/>
</dbReference>
<dbReference type="PRINTS" id="PR00032">
    <property type="entry name" value="HTHARAC"/>
</dbReference>